<dbReference type="PANTHER" id="PTHR24276:SF91">
    <property type="entry name" value="AT26814P-RELATED"/>
    <property type="match status" value="1"/>
</dbReference>
<evidence type="ECO:0000256" key="2">
    <source>
        <dbReference type="ARBA" id="ARBA00022670"/>
    </source>
</evidence>
<dbReference type="AlphaFoldDB" id="B5TMF1"/>
<evidence type="ECO:0000256" key="8">
    <source>
        <dbReference type="SAM" id="SignalP"/>
    </source>
</evidence>
<dbReference type="EMBL" id="EU999953">
    <property type="protein sequence ID" value="ACH86034.1"/>
    <property type="molecule type" value="mRNA"/>
</dbReference>
<dbReference type="FunFam" id="2.40.10.10:FF:000073">
    <property type="entry name" value="Trypsin alpha"/>
    <property type="match status" value="1"/>
</dbReference>
<dbReference type="FunFam" id="2.40.10.10:FF:000025">
    <property type="entry name" value="serine proteases 1/2"/>
    <property type="match status" value="1"/>
</dbReference>
<protein>
    <submittedName>
        <fullName evidence="10">Serine protease 3</fullName>
    </submittedName>
</protein>
<keyword evidence="4" id="KW-0378">Hydrolase</keyword>
<dbReference type="Gene3D" id="2.40.10.10">
    <property type="entry name" value="Trypsin-like serine proteases"/>
    <property type="match status" value="2"/>
</dbReference>
<reference evidence="10" key="1">
    <citation type="submission" date="2008-08" db="EMBL/GenBank/DDBJ databases">
        <title>Molecular cloning of cDNA encoding Hypoderma diana serine protease 3.</title>
        <authorList>
            <person name="Wisniewski M."/>
            <person name="Labudzka W."/>
            <person name="Siwinska A."/>
            <person name="Lapinski M."/>
            <person name="Kazimierczak K."/>
        </authorList>
    </citation>
    <scope>NUCLEOTIDE SEQUENCE</scope>
</reference>
<dbReference type="PROSITE" id="PS00134">
    <property type="entry name" value="TRYPSIN_HIS"/>
    <property type="match status" value="1"/>
</dbReference>
<feature type="signal peptide" evidence="8">
    <location>
        <begin position="1"/>
        <end position="16"/>
    </location>
</feature>
<keyword evidence="3 8" id="KW-0732">Signal</keyword>
<evidence type="ECO:0000256" key="4">
    <source>
        <dbReference type="ARBA" id="ARBA00022801"/>
    </source>
</evidence>
<organism evidence="10">
    <name type="scientific">Hypoderma diana</name>
    <dbReference type="NCBI Taxonomy" id="170899"/>
    <lineage>
        <taxon>Eukaryota</taxon>
        <taxon>Metazoa</taxon>
        <taxon>Ecdysozoa</taxon>
        <taxon>Arthropoda</taxon>
        <taxon>Hexapoda</taxon>
        <taxon>Insecta</taxon>
        <taxon>Pterygota</taxon>
        <taxon>Neoptera</taxon>
        <taxon>Endopterygota</taxon>
        <taxon>Diptera</taxon>
        <taxon>Brachycera</taxon>
        <taxon>Muscomorpha</taxon>
        <taxon>Oestroidea</taxon>
        <taxon>Oestridae</taxon>
        <taxon>Hypodermatinae</taxon>
        <taxon>Hypoderma</taxon>
    </lineage>
</organism>
<sequence length="263" mass="29088">MKFLLVFALALATTSAFHHPVSIFELRKASEGRIINGYEAYTGLFPYQAGLNITLQNQEKLWCGGSLIDNKWILTAAHCVHKAVSVVVYLGSATQYEGEVVLNPERIIIHSMFNEDTYLNDVALIKIPHVEYSDNIQPIRLPSGEELNNKFENVWATVSGWGQSNTDTDILQYTYNFVIDNARCAQEYPPGIIVDSTICGDTSDGKTPCFGDCGGPFVLTDKNLPIGVVSFLSEDGCESGKPVGFSRVTSYIDWIQQNTGIKF</sequence>
<proteinExistence type="evidence at transcript level"/>
<keyword evidence="7" id="KW-1015">Disulfide bond</keyword>
<feature type="chain" id="PRO_5002836451" evidence="8">
    <location>
        <begin position="17"/>
        <end position="263"/>
    </location>
</feature>
<dbReference type="Pfam" id="PF00089">
    <property type="entry name" value="Trypsin"/>
    <property type="match status" value="1"/>
</dbReference>
<dbReference type="InterPro" id="IPR050430">
    <property type="entry name" value="Peptidase_S1"/>
</dbReference>
<dbReference type="InterPro" id="IPR001254">
    <property type="entry name" value="Trypsin_dom"/>
</dbReference>
<evidence type="ECO:0000256" key="3">
    <source>
        <dbReference type="ARBA" id="ARBA00022729"/>
    </source>
</evidence>
<dbReference type="InterPro" id="IPR001314">
    <property type="entry name" value="Peptidase_S1A"/>
</dbReference>
<keyword evidence="2 10" id="KW-0645">Protease</keyword>
<dbReference type="MEROPS" id="S01.121"/>
<feature type="domain" description="Peptidase S1" evidence="9">
    <location>
        <begin position="34"/>
        <end position="260"/>
    </location>
</feature>
<evidence type="ECO:0000256" key="7">
    <source>
        <dbReference type="ARBA" id="ARBA00023157"/>
    </source>
</evidence>
<dbReference type="SMART" id="SM00020">
    <property type="entry name" value="Tryp_SPc"/>
    <property type="match status" value="1"/>
</dbReference>
<evidence type="ECO:0000256" key="1">
    <source>
        <dbReference type="ARBA" id="ARBA00007664"/>
    </source>
</evidence>
<name>B5TMF1_9MUSC</name>
<dbReference type="PRINTS" id="PR00722">
    <property type="entry name" value="CHYMOTRYPSIN"/>
</dbReference>
<dbReference type="PROSITE" id="PS50240">
    <property type="entry name" value="TRYPSIN_DOM"/>
    <property type="match status" value="1"/>
</dbReference>
<dbReference type="PANTHER" id="PTHR24276">
    <property type="entry name" value="POLYSERASE-RELATED"/>
    <property type="match status" value="1"/>
</dbReference>
<keyword evidence="5" id="KW-0720">Serine protease</keyword>
<accession>B5TMF1</accession>
<dbReference type="InterPro" id="IPR018114">
    <property type="entry name" value="TRYPSIN_HIS"/>
</dbReference>
<keyword evidence="6" id="KW-0865">Zymogen</keyword>
<evidence type="ECO:0000259" key="9">
    <source>
        <dbReference type="PROSITE" id="PS50240"/>
    </source>
</evidence>
<dbReference type="SUPFAM" id="SSF50494">
    <property type="entry name" value="Trypsin-like serine proteases"/>
    <property type="match status" value="1"/>
</dbReference>
<dbReference type="InterPro" id="IPR043504">
    <property type="entry name" value="Peptidase_S1_PA_chymotrypsin"/>
</dbReference>
<dbReference type="InterPro" id="IPR009003">
    <property type="entry name" value="Peptidase_S1_PA"/>
</dbReference>
<evidence type="ECO:0000256" key="6">
    <source>
        <dbReference type="ARBA" id="ARBA00023145"/>
    </source>
</evidence>
<dbReference type="GO" id="GO:0004252">
    <property type="term" value="F:serine-type endopeptidase activity"/>
    <property type="evidence" value="ECO:0007669"/>
    <property type="project" value="InterPro"/>
</dbReference>
<dbReference type="CDD" id="cd00190">
    <property type="entry name" value="Tryp_SPc"/>
    <property type="match status" value="1"/>
</dbReference>
<comment type="similarity">
    <text evidence="1">Belongs to the peptidase S1 family.</text>
</comment>
<evidence type="ECO:0000256" key="5">
    <source>
        <dbReference type="ARBA" id="ARBA00022825"/>
    </source>
</evidence>
<dbReference type="GO" id="GO:0006508">
    <property type="term" value="P:proteolysis"/>
    <property type="evidence" value="ECO:0007669"/>
    <property type="project" value="UniProtKB-KW"/>
</dbReference>
<evidence type="ECO:0000313" key="10">
    <source>
        <dbReference type="EMBL" id="ACH86034.1"/>
    </source>
</evidence>